<comment type="cofactor">
    <cofactor evidence="6">
        <name>Fe(3+)</name>
        <dbReference type="ChEBI" id="CHEBI:29034"/>
    </cofactor>
    <text evidence="6">Binds 1 Fe(3+) ion per subunit.</text>
</comment>
<proteinExistence type="inferred from homology"/>
<dbReference type="SUPFAM" id="SSF57802">
    <property type="entry name" value="Rubredoxin-like"/>
    <property type="match status" value="1"/>
</dbReference>
<dbReference type="PIRSF" id="PIRSF000071">
    <property type="entry name" value="Rubredoxin"/>
    <property type="match status" value="1"/>
</dbReference>
<dbReference type="PROSITE" id="PS50903">
    <property type="entry name" value="RUBREDOXIN_LIKE"/>
    <property type="match status" value="1"/>
</dbReference>
<evidence type="ECO:0000256" key="2">
    <source>
        <dbReference type="ARBA" id="ARBA00022448"/>
    </source>
</evidence>
<keyword evidence="5 6" id="KW-0408">Iron</keyword>
<dbReference type="PRINTS" id="PR00163">
    <property type="entry name" value="RUBREDOXIN"/>
</dbReference>
<keyword evidence="3 6" id="KW-0479">Metal-binding</keyword>
<dbReference type="Pfam" id="PF00301">
    <property type="entry name" value="Rubredoxin"/>
    <property type="match status" value="1"/>
</dbReference>
<dbReference type="RefSeq" id="WP_377313711.1">
    <property type="nucleotide sequence ID" value="NZ_JBHUIY010000002.1"/>
</dbReference>
<gene>
    <name evidence="8" type="primary">rd</name>
    <name evidence="8" type="ORF">ACFSNB_01235</name>
</gene>
<evidence type="ECO:0000256" key="4">
    <source>
        <dbReference type="ARBA" id="ARBA00022982"/>
    </source>
</evidence>
<evidence type="ECO:0000256" key="3">
    <source>
        <dbReference type="ARBA" id="ARBA00022723"/>
    </source>
</evidence>
<accession>A0ABW5C6U7</accession>
<reference evidence="9" key="1">
    <citation type="journal article" date="2019" name="Int. J. Syst. Evol. Microbiol.">
        <title>The Global Catalogue of Microorganisms (GCM) 10K type strain sequencing project: providing services to taxonomists for standard genome sequencing and annotation.</title>
        <authorList>
            <consortium name="The Broad Institute Genomics Platform"/>
            <consortium name="The Broad Institute Genome Sequencing Center for Infectious Disease"/>
            <person name="Wu L."/>
            <person name="Ma J."/>
        </authorList>
    </citation>
    <scope>NUCLEOTIDE SEQUENCE [LARGE SCALE GENOMIC DNA]</scope>
    <source>
        <strain evidence="9">KCTC 15012</strain>
    </source>
</reference>
<dbReference type="InterPro" id="IPR024922">
    <property type="entry name" value="Rubredoxin"/>
</dbReference>
<protein>
    <recommendedName>
        <fullName evidence="6">Rubredoxin</fullName>
    </recommendedName>
</protein>
<evidence type="ECO:0000256" key="1">
    <source>
        <dbReference type="ARBA" id="ARBA00005337"/>
    </source>
</evidence>
<dbReference type="NCBIfam" id="NF045768">
    <property type="entry name" value="RubredRD"/>
    <property type="match status" value="1"/>
</dbReference>
<sequence>MKRYQCAVCGFVYDPALGLPDEGIAPGTAFEDLPDDWICPECGMSKAEFFELED</sequence>
<keyword evidence="9" id="KW-1185">Reference proteome</keyword>
<comment type="similarity">
    <text evidence="1 6">Belongs to the rubredoxin family.</text>
</comment>
<dbReference type="Proteomes" id="UP001597296">
    <property type="component" value="Unassembled WGS sequence"/>
</dbReference>
<dbReference type="InterPro" id="IPR050526">
    <property type="entry name" value="Rubredoxin_ET"/>
</dbReference>
<dbReference type="PANTHER" id="PTHR47627:SF1">
    <property type="entry name" value="RUBREDOXIN-1-RELATED"/>
    <property type="match status" value="1"/>
</dbReference>
<dbReference type="InterPro" id="IPR024935">
    <property type="entry name" value="Rubredoxin_dom"/>
</dbReference>
<dbReference type="EMBL" id="JBHUIY010000002">
    <property type="protein sequence ID" value="MFD2232421.1"/>
    <property type="molecule type" value="Genomic_DNA"/>
</dbReference>
<organism evidence="8 9">
    <name type="scientific">Phaeospirillum tilakii</name>
    <dbReference type="NCBI Taxonomy" id="741673"/>
    <lineage>
        <taxon>Bacteria</taxon>
        <taxon>Pseudomonadati</taxon>
        <taxon>Pseudomonadota</taxon>
        <taxon>Alphaproteobacteria</taxon>
        <taxon>Rhodospirillales</taxon>
        <taxon>Rhodospirillaceae</taxon>
        <taxon>Phaeospirillum</taxon>
    </lineage>
</organism>
<evidence type="ECO:0000259" key="7">
    <source>
        <dbReference type="PROSITE" id="PS50903"/>
    </source>
</evidence>
<dbReference type="InterPro" id="IPR018527">
    <property type="entry name" value="Rubredoxin_Fe_BS"/>
</dbReference>
<keyword evidence="4 6" id="KW-0249">Electron transport</keyword>
<dbReference type="PANTHER" id="PTHR47627">
    <property type="entry name" value="RUBREDOXIN"/>
    <property type="match status" value="1"/>
</dbReference>
<keyword evidence="2 6" id="KW-0813">Transport</keyword>
<feature type="domain" description="Rubredoxin-like" evidence="7">
    <location>
        <begin position="1"/>
        <end position="52"/>
    </location>
</feature>
<evidence type="ECO:0000256" key="5">
    <source>
        <dbReference type="ARBA" id="ARBA00023004"/>
    </source>
</evidence>
<comment type="caution">
    <text evidence="8">The sequence shown here is derived from an EMBL/GenBank/DDBJ whole genome shotgun (WGS) entry which is preliminary data.</text>
</comment>
<dbReference type="CDD" id="cd00730">
    <property type="entry name" value="rubredoxin"/>
    <property type="match status" value="1"/>
</dbReference>
<dbReference type="PROSITE" id="PS00202">
    <property type="entry name" value="RUBREDOXIN"/>
    <property type="match status" value="1"/>
</dbReference>
<evidence type="ECO:0000256" key="6">
    <source>
        <dbReference type="PIRNR" id="PIRNR000071"/>
    </source>
</evidence>
<dbReference type="InterPro" id="IPR024934">
    <property type="entry name" value="Rubredoxin-like_dom"/>
</dbReference>
<name>A0ABW5C6U7_9PROT</name>
<evidence type="ECO:0000313" key="9">
    <source>
        <dbReference type="Proteomes" id="UP001597296"/>
    </source>
</evidence>
<dbReference type="Gene3D" id="2.20.28.10">
    <property type="match status" value="1"/>
</dbReference>
<evidence type="ECO:0000313" key="8">
    <source>
        <dbReference type="EMBL" id="MFD2232421.1"/>
    </source>
</evidence>